<organism evidence="1 2">
    <name type="scientific">Panagrolaimus sp. ES5</name>
    <dbReference type="NCBI Taxonomy" id="591445"/>
    <lineage>
        <taxon>Eukaryota</taxon>
        <taxon>Metazoa</taxon>
        <taxon>Ecdysozoa</taxon>
        <taxon>Nematoda</taxon>
        <taxon>Chromadorea</taxon>
        <taxon>Rhabditida</taxon>
        <taxon>Tylenchina</taxon>
        <taxon>Panagrolaimomorpha</taxon>
        <taxon>Panagrolaimoidea</taxon>
        <taxon>Panagrolaimidae</taxon>
        <taxon>Panagrolaimus</taxon>
    </lineage>
</organism>
<proteinExistence type="predicted"/>
<reference evidence="2" key="1">
    <citation type="submission" date="2022-11" db="UniProtKB">
        <authorList>
            <consortium name="WormBaseParasite"/>
        </authorList>
    </citation>
    <scope>IDENTIFICATION</scope>
</reference>
<accession>A0AC34G9P2</accession>
<dbReference type="WBParaSite" id="ES5_v2.g264.t1">
    <property type="protein sequence ID" value="ES5_v2.g264.t1"/>
    <property type="gene ID" value="ES5_v2.g264"/>
</dbReference>
<protein>
    <submittedName>
        <fullName evidence="2">G-protein coupled receptors family 1 profile domain-containing protein</fullName>
    </submittedName>
</protein>
<evidence type="ECO:0000313" key="1">
    <source>
        <dbReference type="Proteomes" id="UP000887579"/>
    </source>
</evidence>
<dbReference type="Proteomes" id="UP000887579">
    <property type="component" value="Unplaced"/>
</dbReference>
<name>A0AC34G9P2_9BILA</name>
<evidence type="ECO:0000313" key="2">
    <source>
        <dbReference type="WBParaSite" id="ES5_v2.g264.t1"/>
    </source>
</evidence>
<sequence>MLTYALVSNILIVYGILKSNTMRSATSYWFIISLAVCDIIMIIISLVHLVPATAFHNDFVQYMSIRNIVMIFFYDLFWYTAVLQLDYYITVYDPPDTWYKYVDVAINSLSLVMMIFSYAVIIYKVRESGKAMAKYQLTIRTRVGSQKLLFQQQAQQMNGSEGCSRASSLRPPRSQVSKKEMRLFIQFFVVSVVFLLTWTTWQWLPYIYHSKWAYFVMTSLFFINNSVNPTVYLLFNTQLRRELHYLLCRKHAIAAAHNRRKRTILNRHANAANRQEVTEFHNGVVPSSTVSNANEVSQSSNSSSTEYTFLKDPRKFLIHNGGIISSTKKKKLKTKVSSNGSNNTCCENVVITLQHETVAAQTSSDLKGFSVL</sequence>